<gene>
    <name evidence="2" type="ORF">DR999_PMT07400</name>
</gene>
<dbReference type="AlphaFoldDB" id="A0A4D9EN95"/>
<name>A0A4D9EN95_9SAUR</name>
<reference evidence="2 3" key="1">
    <citation type="submission" date="2019-04" db="EMBL/GenBank/DDBJ databases">
        <title>Draft genome of the big-headed turtle Platysternon megacephalum.</title>
        <authorList>
            <person name="Gong S."/>
        </authorList>
    </citation>
    <scope>NUCLEOTIDE SEQUENCE [LARGE SCALE GENOMIC DNA]</scope>
    <source>
        <strain evidence="2">DO16091913</strain>
        <tissue evidence="2">Muscle</tissue>
    </source>
</reference>
<organism evidence="2 3">
    <name type="scientific">Platysternon megacephalum</name>
    <name type="common">big-headed turtle</name>
    <dbReference type="NCBI Taxonomy" id="55544"/>
    <lineage>
        <taxon>Eukaryota</taxon>
        <taxon>Metazoa</taxon>
        <taxon>Chordata</taxon>
        <taxon>Craniata</taxon>
        <taxon>Vertebrata</taxon>
        <taxon>Euteleostomi</taxon>
        <taxon>Archelosauria</taxon>
        <taxon>Testudinata</taxon>
        <taxon>Testudines</taxon>
        <taxon>Cryptodira</taxon>
        <taxon>Durocryptodira</taxon>
        <taxon>Testudinoidea</taxon>
        <taxon>Platysternidae</taxon>
        <taxon>Platysternon</taxon>
    </lineage>
</organism>
<keyword evidence="3" id="KW-1185">Reference proteome</keyword>
<comment type="caution">
    <text evidence="2">The sequence shown here is derived from an EMBL/GenBank/DDBJ whole genome shotgun (WGS) entry which is preliminary data.</text>
</comment>
<evidence type="ECO:0000313" key="2">
    <source>
        <dbReference type="EMBL" id="TFK09593.1"/>
    </source>
</evidence>
<protein>
    <submittedName>
        <fullName evidence="2">Hepatocyte nuclear factor 4-beta-like</fullName>
    </submittedName>
</protein>
<proteinExistence type="predicted"/>
<evidence type="ECO:0000256" key="1">
    <source>
        <dbReference type="SAM" id="MobiDB-lite"/>
    </source>
</evidence>
<sequence>MIHLQSKVQEEEHANKMGKKAKPQRKRNQDPGLQKLQCAVNAHPGFRSLRTLPWPPPTFLATDSAAQEATCAWNSAQLQKRDSGYRWNVSFARRWEAAGEREQNLRAGLGDTHMIPCLQHL</sequence>
<dbReference type="EMBL" id="QXTE01000051">
    <property type="protein sequence ID" value="TFK09593.1"/>
    <property type="molecule type" value="Genomic_DNA"/>
</dbReference>
<reference evidence="2 3" key="2">
    <citation type="submission" date="2019-04" db="EMBL/GenBank/DDBJ databases">
        <title>The genome sequence of big-headed turtle.</title>
        <authorList>
            <person name="Gong S."/>
        </authorList>
    </citation>
    <scope>NUCLEOTIDE SEQUENCE [LARGE SCALE GENOMIC DNA]</scope>
    <source>
        <strain evidence="2">DO16091913</strain>
        <tissue evidence="2">Muscle</tissue>
    </source>
</reference>
<dbReference type="Proteomes" id="UP000297703">
    <property type="component" value="Unassembled WGS sequence"/>
</dbReference>
<feature type="compositionally biased region" description="Basic residues" evidence="1">
    <location>
        <begin position="16"/>
        <end position="26"/>
    </location>
</feature>
<evidence type="ECO:0000313" key="3">
    <source>
        <dbReference type="Proteomes" id="UP000297703"/>
    </source>
</evidence>
<accession>A0A4D9EN95</accession>
<feature type="region of interest" description="Disordered" evidence="1">
    <location>
        <begin position="1"/>
        <end position="33"/>
    </location>
</feature>